<feature type="region of interest" description="Disordered" evidence="1">
    <location>
        <begin position="1"/>
        <end position="88"/>
    </location>
</feature>
<protein>
    <submittedName>
        <fullName evidence="2">Uncharacterized protein</fullName>
    </submittedName>
</protein>
<evidence type="ECO:0000256" key="1">
    <source>
        <dbReference type="SAM" id="MobiDB-lite"/>
    </source>
</evidence>
<organism evidence="2 3">
    <name type="scientific">Dipteronia sinensis</name>
    <dbReference type="NCBI Taxonomy" id="43782"/>
    <lineage>
        <taxon>Eukaryota</taxon>
        <taxon>Viridiplantae</taxon>
        <taxon>Streptophyta</taxon>
        <taxon>Embryophyta</taxon>
        <taxon>Tracheophyta</taxon>
        <taxon>Spermatophyta</taxon>
        <taxon>Magnoliopsida</taxon>
        <taxon>eudicotyledons</taxon>
        <taxon>Gunneridae</taxon>
        <taxon>Pentapetalae</taxon>
        <taxon>rosids</taxon>
        <taxon>malvids</taxon>
        <taxon>Sapindales</taxon>
        <taxon>Sapindaceae</taxon>
        <taxon>Hippocastanoideae</taxon>
        <taxon>Acereae</taxon>
        <taxon>Dipteronia</taxon>
    </lineage>
</organism>
<accession>A0AAD9ZU44</accession>
<sequence length="159" mass="17223">MGGEVIAAGHSDLRIGNLATQTEDRTHSGSVPRKTPNASYLKPLKISNGPGSPQAHERLVESPSLGPYRDANAKDGKDGLDELAQSGPGFHTKELSAVEPDLNISLLCPMTAIVHAEDMSMEFTVKSDEQALPRLGGIRKWKRLARERHQDPVLHRSSA</sequence>
<gene>
    <name evidence="2" type="ORF">Dsin_024386</name>
</gene>
<keyword evidence="3" id="KW-1185">Reference proteome</keyword>
<proteinExistence type="predicted"/>
<name>A0AAD9ZU44_9ROSI</name>
<reference evidence="2" key="1">
    <citation type="journal article" date="2023" name="Plant J.">
        <title>Genome sequences and population genomics provide insights into the demographic history, inbreeding, and mutation load of two 'living fossil' tree species of Dipteronia.</title>
        <authorList>
            <person name="Feng Y."/>
            <person name="Comes H.P."/>
            <person name="Chen J."/>
            <person name="Zhu S."/>
            <person name="Lu R."/>
            <person name="Zhang X."/>
            <person name="Li P."/>
            <person name="Qiu J."/>
            <person name="Olsen K.M."/>
            <person name="Qiu Y."/>
        </authorList>
    </citation>
    <scope>NUCLEOTIDE SEQUENCE</scope>
    <source>
        <strain evidence="2">NBL</strain>
    </source>
</reference>
<comment type="caution">
    <text evidence="2">The sequence shown here is derived from an EMBL/GenBank/DDBJ whole genome shotgun (WGS) entry which is preliminary data.</text>
</comment>
<dbReference type="AlphaFoldDB" id="A0AAD9ZU44"/>
<feature type="compositionally biased region" description="Basic and acidic residues" evidence="1">
    <location>
        <begin position="71"/>
        <end position="80"/>
    </location>
</feature>
<evidence type="ECO:0000313" key="3">
    <source>
        <dbReference type="Proteomes" id="UP001281410"/>
    </source>
</evidence>
<dbReference type="Proteomes" id="UP001281410">
    <property type="component" value="Unassembled WGS sequence"/>
</dbReference>
<evidence type="ECO:0000313" key="2">
    <source>
        <dbReference type="EMBL" id="KAK3193076.1"/>
    </source>
</evidence>
<dbReference type="EMBL" id="JANJYJ010000008">
    <property type="protein sequence ID" value="KAK3193076.1"/>
    <property type="molecule type" value="Genomic_DNA"/>
</dbReference>